<dbReference type="RefSeq" id="WP_190439072.1">
    <property type="nucleotide sequence ID" value="NZ_JAMPKM010000003.1"/>
</dbReference>
<keyword evidence="3" id="KW-1185">Reference proteome</keyword>
<name>A0ABV0J512_9CYAN</name>
<organism evidence="2 3">
    <name type="scientific">Trichocoleus desertorum GB2-A4</name>
    <dbReference type="NCBI Taxonomy" id="2933944"/>
    <lineage>
        <taxon>Bacteria</taxon>
        <taxon>Bacillati</taxon>
        <taxon>Cyanobacteriota</taxon>
        <taxon>Cyanophyceae</taxon>
        <taxon>Leptolyngbyales</taxon>
        <taxon>Trichocoleusaceae</taxon>
        <taxon>Trichocoleus</taxon>
    </lineage>
</organism>
<evidence type="ECO:0000256" key="1">
    <source>
        <dbReference type="SAM" id="MobiDB-lite"/>
    </source>
</evidence>
<proteinExistence type="predicted"/>
<reference evidence="2 3" key="1">
    <citation type="submission" date="2022-04" db="EMBL/GenBank/DDBJ databases">
        <title>Positive selection, recombination, and allopatry shape intraspecific diversity of widespread and dominant cyanobacteria.</title>
        <authorList>
            <person name="Wei J."/>
            <person name="Shu W."/>
            <person name="Hu C."/>
        </authorList>
    </citation>
    <scope>NUCLEOTIDE SEQUENCE [LARGE SCALE GENOMIC DNA]</scope>
    <source>
        <strain evidence="2 3">GB2-A4</strain>
    </source>
</reference>
<feature type="region of interest" description="Disordered" evidence="1">
    <location>
        <begin position="178"/>
        <end position="198"/>
    </location>
</feature>
<sequence>MESEKNIPLEDQNVPAAHQGLHGFLYSSEDEHGSTTSSLPLVPEGAEVVPAENWRSHTHRVKVAGVYAVLDADHQTQYIGYSRDVQQSLEGHIAQHGVEACAFIRVQTFKFPTRQAMEALRDEWLTALDQVPSGNQMGEGTWAKTIGEVAQASMSAAERQAYEEKKLKLRKAMADNTLSHELDAQEAPDESEAERRRKLKAAVENDDWSGVVES</sequence>
<gene>
    <name evidence="2" type="ORF">NC998_07165</name>
</gene>
<evidence type="ECO:0000313" key="2">
    <source>
        <dbReference type="EMBL" id="MEP0816873.1"/>
    </source>
</evidence>
<dbReference type="InterPro" id="IPR049578">
    <property type="entry name" value="CAXIP1-like_GIY-YIG_dom"/>
</dbReference>
<dbReference type="Proteomes" id="UP001464891">
    <property type="component" value="Unassembled WGS sequence"/>
</dbReference>
<accession>A0ABV0J512</accession>
<protein>
    <submittedName>
        <fullName evidence="2">GIY-YIG nuclease family protein</fullName>
    </submittedName>
</protein>
<evidence type="ECO:0000313" key="3">
    <source>
        <dbReference type="Proteomes" id="UP001464891"/>
    </source>
</evidence>
<comment type="caution">
    <text evidence="2">The sequence shown here is derived from an EMBL/GenBank/DDBJ whole genome shotgun (WGS) entry which is preliminary data.</text>
</comment>
<dbReference type="EMBL" id="JAMPKM010000003">
    <property type="protein sequence ID" value="MEP0816873.1"/>
    <property type="molecule type" value="Genomic_DNA"/>
</dbReference>
<dbReference type="CDD" id="cd10450">
    <property type="entry name" value="GIY-YIG_AtGrxS16_like"/>
    <property type="match status" value="1"/>
</dbReference>